<dbReference type="InterPro" id="IPR009057">
    <property type="entry name" value="Homeodomain-like_sf"/>
</dbReference>
<feature type="domain" description="HTH tetR-type" evidence="3">
    <location>
        <begin position="4"/>
        <end position="64"/>
    </location>
</feature>
<evidence type="ECO:0000313" key="4">
    <source>
        <dbReference type="EMBL" id="KIL38072.1"/>
    </source>
</evidence>
<dbReference type="EMBL" id="JXAK01000078">
    <property type="protein sequence ID" value="KIL38072.1"/>
    <property type="molecule type" value="Genomic_DNA"/>
</dbReference>
<dbReference type="Gene3D" id="1.10.357.10">
    <property type="entry name" value="Tetracycline Repressor, domain 2"/>
    <property type="match status" value="1"/>
</dbReference>
<keyword evidence="5" id="KW-1185">Reference proteome</keyword>
<protein>
    <submittedName>
        <fullName evidence="4">TetR family transcriptional regulator</fullName>
    </submittedName>
</protein>
<dbReference type="RefSeq" id="WP_041051993.1">
    <property type="nucleotide sequence ID" value="NZ_JXAK01000078.1"/>
</dbReference>
<dbReference type="InterPro" id="IPR001647">
    <property type="entry name" value="HTH_TetR"/>
</dbReference>
<dbReference type="SUPFAM" id="SSF46689">
    <property type="entry name" value="Homeodomain-like"/>
    <property type="match status" value="1"/>
</dbReference>
<feature type="DNA-binding region" description="H-T-H motif" evidence="2">
    <location>
        <begin position="27"/>
        <end position="46"/>
    </location>
</feature>
<dbReference type="Proteomes" id="UP000031967">
    <property type="component" value="Unassembled WGS sequence"/>
</dbReference>
<evidence type="ECO:0000313" key="5">
    <source>
        <dbReference type="Proteomes" id="UP000031967"/>
    </source>
</evidence>
<name>A0ABR5AAQ6_9BACL</name>
<organism evidence="4 5">
    <name type="scientific">Gordoniibacillus kamchatkensis</name>
    <dbReference type="NCBI Taxonomy" id="1590651"/>
    <lineage>
        <taxon>Bacteria</taxon>
        <taxon>Bacillati</taxon>
        <taxon>Bacillota</taxon>
        <taxon>Bacilli</taxon>
        <taxon>Bacillales</taxon>
        <taxon>Paenibacillaceae</taxon>
        <taxon>Gordoniibacillus</taxon>
    </lineage>
</organism>
<gene>
    <name evidence="4" type="ORF">SD70_28815</name>
</gene>
<reference evidence="4 5" key="1">
    <citation type="submission" date="2014-12" db="EMBL/GenBank/DDBJ databases">
        <title>Draft genome sequence of Paenibacillus kamchatkensis strain B-2647.</title>
        <authorList>
            <person name="Karlyshev A.V."/>
            <person name="Kudryashova E.B."/>
        </authorList>
    </citation>
    <scope>NUCLEOTIDE SEQUENCE [LARGE SCALE GENOMIC DNA]</scope>
    <source>
        <strain evidence="4 5">VKM B-2647</strain>
    </source>
</reference>
<evidence type="ECO:0000256" key="1">
    <source>
        <dbReference type="ARBA" id="ARBA00023125"/>
    </source>
</evidence>
<dbReference type="Pfam" id="PF00440">
    <property type="entry name" value="TetR_N"/>
    <property type="match status" value="1"/>
</dbReference>
<accession>A0ABR5AAQ6</accession>
<dbReference type="PROSITE" id="PS50977">
    <property type="entry name" value="HTH_TETR_2"/>
    <property type="match status" value="1"/>
</dbReference>
<evidence type="ECO:0000259" key="3">
    <source>
        <dbReference type="PROSITE" id="PS50977"/>
    </source>
</evidence>
<evidence type="ECO:0000256" key="2">
    <source>
        <dbReference type="PROSITE-ProRule" id="PRU00335"/>
    </source>
</evidence>
<sequence>MQKTDSKNKYFDKIKPVLRKSKFSQLNMDDLSRHMDISKATLYKYFSSKDEIITMFVDHCVDYFKYEKMVMNDETLTYAQRFQKMYEHSLKSVIYMPDILVQDLKEVYPHLFDKLVVSQQERIKGLHGFFESGADSGVFNRINATLFLVQDDAVLRRIMEPSFSIQFDLTLKQALIDFYLLKKQQLIAPAMLDTVDDAEMERQIAQIIQRIS</sequence>
<comment type="caution">
    <text evidence="4">The sequence shown here is derived from an EMBL/GenBank/DDBJ whole genome shotgun (WGS) entry which is preliminary data.</text>
</comment>
<proteinExistence type="predicted"/>
<keyword evidence="1 2" id="KW-0238">DNA-binding</keyword>